<organism evidence="11 12">
    <name type="scientific">Linnemannia elongata AG-77</name>
    <dbReference type="NCBI Taxonomy" id="1314771"/>
    <lineage>
        <taxon>Eukaryota</taxon>
        <taxon>Fungi</taxon>
        <taxon>Fungi incertae sedis</taxon>
        <taxon>Mucoromycota</taxon>
        <taxon>Mortierellomycotina</taxon>
        <taxon>Mortierellomycetes</taxon>
        <taxon>Mortierellales</taxon>
        <taxon>Mortierellaceae</taxon>
        <taxon>Linnemannia</taxon>
    </lineage>
</organism>
<feature type="compositionally biased region" description="Low complexity" evidence="7">
    <location>
        <begin position="132"/>
        <end position="142"/>
    </location>
</feature>
<keyword evidence="5" id="KW-0067">ATP-binding</keyword>
<gene>
    <name evidence="11" type="ORF">K457DRAFT_115807</name>
</gene>
<feature type="domain" description="Orc1-like AAA ATPase" evidence="8">
    <location>
        <begin position="13"/>
        <end position="247"/>
    </location>
</feature>
<dbReference type="SUPFAM" id="SSF52540">
    <property type="entry name" value="P-loop containing nucleoside triphosphate hydrolases"/>
    <property type="match status" value="1"/>
</dbReference>
<dbReference type="InterPro" id="IPR048866">
    <property type="entry name" value="ORC5_lid"/>
</dbReference>
<evidence type="ECO:0000256" key="6">
    <source>
        <dbReference type="ARBA" id="ARBA00023242"/>
    </source>
</evidence>
<accession>A0A197JM31</accession>
<comment type="subcellular location">
    <subcellularLocation>
        <location evidence="1">Nucleus</location>
    </subcellularLocation>
</comment>
<dbReference type="GO" id="GO:0006270">
    <property type="term" value="P:DNA replication initiation"/>
    <property type="evidence" value="ECO:0007669"/>
    <property type="project" value="TreeGrafter"/>
</dbReference>
<evidence type="ECO:0000313" key="12">
    <source>
        <dbReference type="Proteomes" id="UP000078512"/>
    </source>
</evidence>
<evidence type="ECO:0000256" key="3">
    <source>
        <dbReference type="ARBA" id="ARBA00022705"/>
    </source>
</evidence>
<dbReference type="OrthoDB" id="365981at2759"/>
<keyword evidence="3" id="KW-0235">DNA replication</keyword>
<sequence>MATSPRQLLHEAFPGRAKQIDQILGFMGKPWASTPPSLLINGNSSLGKTAVVKATLSAVLGGGSSSSSSSSDSISSQIRSEQHLQDRRRRLPSRYAFLDCVECHTPRLIFEHAIYQFRNPPPSQDKGSKAFSSTHTTTTGTSDNKAAATVSRKRKRVATSPLDWNKCENVNEFVEWCRKICDTKDELDEVHETHDNHRPVSGSISKHQNETRYLVLDRAERLRDTAPTLIPVLMRLQELTGRNICVILITTIVWEKFRSKTGGYEPIVLNFPQYTKSETVAILGRDLPEGEEENMDLYMRFVDLVYDVFQRNCKDLNEIRHLVALLFPLYIKPVKEGKIQKHEGLKLHRHIQAYFVEAMDKLYLREISSTEWSDRTLSVASGSLSGVSGSTIGGGAGGHVSGAPGGDRALTTALDVQNVFDLPYYTKFILIASFLASYNPPRLDMRYFAKVSSTGSKMTKRSKVAAAKKHGHDSMGSKLRQQLLGPKPFPIERMLAIFYSILDEEVEENVNVHTQIASLVSLRMLQRVTPMDKLDSIKCKCNVSYEMIKTLAKSTRFEIDKYLYDFS</sequence>
<keyword evidence="4" id="KW-0547">Nucleotide-binding</keyword>
<evidence type="ECO:0000259" key="9">
    <source>
        <dbReference type="Pfam" id="PF14630"/>
    </source>
</evidence>
<protein>
    <submittedName>
        <fullName evidence="11">Uncharacterized protein</fullName>
    </submittedName>
</protein>
<evidence type="ECO:0000256" key="1">
    <source>
        <dbReference type="ARBA" id="ARBA00004123"/>
    </source>
</evidence>
<evidence type="ECO:0000256" key="4">
    <source>
        <dbReference type="ARBA" id="ARBA00022741"/>
    </source>
</evidence>
<evidence type="ECO:0000256" key="2">
    <source>
        <dbReference type="ARBA" id="ARBA00006269"/>
    </source>
</evidence>
<dbReference type="AlphaFoldDB" id="A0A197JM31"/>
<dbReference type="Pfam" id="PF21639">
    <property type="entry name" value="ORC5_lid"/>
    <property type="match status" value="1"/>
</dbReference>
<dbReference type="Pfam" id="PF13191">
    <property type="entry name" value="AAA_16"/>
    <property type="match status" value="1"/>
</dbReference>
<feature type="region of interest" description="Disordered" evidence="7">
    <location>
        <begin position="120"/>
        <end position="152"/>
    </location>
</feature>
<dbReference type="Proteomes" id="UP000078512">
    <property type="component" value="Unassembled WGS sequence"/>
</dbReference>
<dbReference type="InterPro" id="IPR047088">
    <property type="entry name" value="ORC5_C"/>
</dbReference>
<evidence type="ECO:0000259" key="10">
    <source>
        <dbReference type="Pfam" id="PF21639"/>
    </source>
</evidence>
<feature type="domain" description="Origin recognition complex subunit 5 C-terminal" evidence="9">
    <location>
        <begin position="422"/>
        <end position="563"/>
    </location>
</feature>
<dbReference type="EMBL" id="KV442071">
    <property type="protein sequence ID" value="OAQ26023.1"/>
    <property type="molecule type" value="Genomic_DNA"/>
</dbReference>
<feature type="region of interest" description="Disordered" evidence="7">
    <location>
        <begin position="61"/>
        <end position="86"/>
    </location>
</feature>
<name>A0A197JM31_9FUNG</name>
<dbReference type="PANTHER" id="PTHR12705">
    <property type="entry name" value="ORIGIN RECOGNITION COMPLEX SUBUNIT 5"/>
    <property type="match status" value="1"/>
</dbReference>
<evidence type="ECO:0000259" key="8">
    <source>
        <dbReference type="Pfam" id="PF13191"/>
    </source>
</evidence>
<dbReference type="Gene3D" id="3.40.50.300">
    <property type="entry name" value="P-loop containing nucleotide triphosphate hydrolases"/>
    <property type="match status" value="1"/>
</dbReference>
<dbReference type="Pfam" id="PF14630">
    <property type="entry name" value="ORC5_C"/>
    <property type="match status" value="1"/>
</dbReference>
<dbReference type="InterPro" id="IPR027417">
    <property type="entry name" value="P-loop_NTPase"/>
</dbReference>
<evidence type="ECO:0000313" key="11">
    <source>
        <dbReference type="EMBL" id="OAQ26023.1"/>
    </source>
</evidence>
<keyword evidence="6" id="KW-0539">Nucleus</keyword>
<proteinExistence type="inferred from homology"/>
<evidence type="ECO:0000256" key="7">
    <source>
        <dbReference type="SAM" id="MobiDB-lite"/>
    </source>
</evidence>
<dbReference type="STRING" id="1314771.A0A197JM31"/>
<dbReference type="InterPro" id="IPR020796">
    <property type="entry name" value="ORC5"/>
</dbReference>
<feature type="domain" description="ORC5 lid" evidence="10">
    <location>
        <begin position="298"/>
        <end position="357"/>
    </location>
</feature>
<dbReference type="PANTHER" id="PTHR12705:SF0">
    <property type="entry name" value="ORIGIN RECOGNITION COMPLEX SUBUNIT 5"/>
    <property type="match status" value="1"/>
</dbReference>
<dbReference type="GO" id="GO:0005664">
    <property type="term" value="C:nuclear origin of replication recognition complex"/>
    <property type="evidence" value="ECO:0007669"/>
    <property type="project" value="TreeGrafter"/>
</dbReference>
<dbReference type="InterPro" id="IPR041664">
    <property type="entry name" value="AAA_16"/>
</dbReference>
<evidence type="ECO:0000256" key="5">
    <source>
        <dbReference type="ARBA" id="ARBA00022840"/>
    </source>
</evidence>
<feature type="compositionally biased region" description="Low complexity" evidence="7">
    <location>
        <begin position="65"/>
        <end position="76"/>
    </location>
</feature>
<reference evidence="11 12" key="1">
    <citation type="submission" date="2016-05" db="EMBL/GenBank/DDBJ databases">
        <title>Genome sequencing reveals origins of a unique bacterial endosymbiosis in the earliest lineages of terrestrial Fungi.</title>
        <authorList>
            <consortium name="DOE Joint Genome Institute"/>
            <person name="Uehling J."/>
            <person name="Gryganskyi A."/>
            <person name="Hameed K."/>
            <person name="Tschaplinski T."/>
            <person name="Misztal P."/>
            <person name="Wu S."/>
            <person name="Desiro A."/>
            <person name="Vande Pol N."/>
            <person name="Du Z.-Y."/>
            <person name="Zienkiewicz A."/>
            <person name="Zienkiewicz K."/>
            <person name="Morin E."/>
            <person name="Tisserant E."/>
            <person name="Splivallo R."/>
            <person name="Hainaut M."/>
            <person name="Henrissat B."/>
            <person name="Ohm R."/>
            <person name="Kuo A."/>
            <person name="Yan J."/>
            <person name="Lipzen A."/>
            <person name="Nolan M."/>
            <person name="Labutti K."/>
            <person name="Barry K."/>
            <person name="Goldstein A."/>
            <person name="Labbe J."/>
            <person name="Schadt C."/>
            <person name="Tuskan G."/>
            <person name="Grigoriev I."/>
            <person name="Martin F."/>
            <person name="Vilgalys R."/>
            <person name="Bonito G."/>
        </authorList>
    </citation>
    <scope>NUCLEOTIDE SEQUENCE [LARGE SCALE GENOMIC DNA]</scope>
    <source>
        <strain evidence="11 12">AG-77</strain>
    </source>
</reference>
<comment type="similarity">
    <text evidence="2">Belongs to the ORC5 family.</text>
</comment>
<keyword evidence="12" id="KW-1185">Reference proteome</keyword>
<dbReference type="GO" id="GO:0003688">
    <property type="term" value="F:DNA replication origin binding"/>
    <property type="evidence" value="ECO:0007669"/>
    <property type="project" value="TreeGrafter"/>
</dbReference>